<evidence type="ECO:0000256" key="9">
    <source>
        <dbReference type="ARBA" id="ARBA00038929"/>
    </source>
</evidence>
<feature type="chain" id="PRO_5040313703" description="glucan 1,3-beta-glucosidase" evidence="11">
    <location>
        <begin position="20"/>
        <end position="418"/>
    </location>
</feature>
<dbReference type="GO" id="GO:0009251">
    <property type="term" value="P:glucan catabolic process"/>
    <property type="evidence" value="ECO:0007669"/>
    <property type="project" value="TreeGrafter"/>
</dbReference>
<feature type="domain" description="Glycoside hydrolase family 5" evidence="12">
    <location>
        <begin position="72"/>
        <end position="310"/>
    </location>
</feature>
<keyword evidence="7" id="KW-0961">Cell wall biogenesis/degradation</keyword>
<evidence type="ECO:0000256" key="4">
    <source>
        <dbReference type="ARBA" id="ARBA00022729"/>
    </source>
</evidence>
<dbReference type="EC" id="3.2.1.58" evidence="9"/>
<comment type="catalytic activity">
    <reaction evidence="8">
        <text>Successive hydrolysis of beta-D-glucose units from the non-reducing ends of (1-&gt;3)-beta-D-glucans, releasing alpha-glucose.</text>
        <dbReference type="EC" id="3.2.1.58"/>
    </reaction>
</comment>
<evidence type="ECO:0000256" key="11">
    <source>
        <dbReference type="SAM" id="SignalP"/>
    </source>
</evidence>
<keyword evidence="5 10" id="KW-0378">Hydrolase</keyword>
<evidence type="ECO:0000256" key="6">
    <source>
        <dbReference type="ARBA" id="ARBA00023295"/>
    </source>
</evidence>
<dbReference type="InterPro" id="IPR017853">
    <property type="entry name" value="GH"/>
</dbReference>
<keyword evidence="14" id="KW-1185">Reference proteome</keyword>
<dbReference type="OrthoDB" id="62120at2759"/>
<comment type="similarity">
    <text evidence="2 10">Belongs to the glycosyl hydrolase 5 (cellulase A) family.</text>
</comment>
<keyword evidence="4 11" id="KW-0732">Signal</keyword>
<dbReference type="InterPro" id="IPR001547">
    <property type="entry name" value="Glyco_hydro_5"/>
</dbReference>
<dbReference type="PANTHER" id="PTHR31297:SF1">
    <property type="entry name" value="GLUCAN 1,3-BETA-GLUCOSIDASE I_II-RELATED"/>
    <property type="match status" value="1"/>
</dbReference>
<accession>A0A9P8CCD8</accession>
<name>A0A9P8CCD8_9HELO</name>
<dbReference type="Proteomes" id="UP000887226">
    <property type="component" value="Unassembled WGS sequence"/>
</dbReference>
<feature type="signal peptide" evidence="11">
    <location>
        <begin position="1"/>
        <end position="19"/>
    </location>
</feature>
<dbReference type="PANTHER" id="PTHR31297">
    <property type="entry name" value="GLUCAN ENDO-1,6-BETA-GLUCOSIDASE B"/>
    <property type="match status" value="1"/>
</dbReference>
<comment type="caution">
    <text evidence="13">The sequence shown here is derived from an EMBL/GenBank/DDBJ whole genome shotgun (WGS) entry which is preliminary data.</text>
</comment>
<dbReference type="Gene3D" id="3.20.20.80">
    <property type="entry name" value="Glycosidases"/>
    <property type="match status" value="1"/>
</dbReference>
<gene>
    <name evidence="13" type="ORF">BJ878DRAFT_545169</name>
</gene>
<dbReference type="AlphaFoldDB" id="A0A9P8CCD8"/>
<reference evidence="13" key="1">
    <citation type="journal article" date="2021" name="IMA Fungus">
        <title>Genomic characterization of three marine fungi, including Emericellopsis atlantica sp. nov. with signatures of a generalist lifestyle and marine biomass degradation.</title>
        <authorList>
            <person name="Hagestad O.C."/>
            <person name="Hou L."/>
            <person name="Andersen J.H."/>
            <person name="Hansen E.H."/>
            <person name="Altermark B."/>
            <person name="Li C."/>
            <person name="Kuhnert E."/>
            <person name="Cox R.J."/>
            <person name="Crous P.W."/>
            <person name="Spatafora J.W."/>
            <person name="Lail K."/>
            <person name="Amirebrahimi M."/>
            <person name="Lipzen A."/>
            <person name="Pangilinan J."/>
            <person name="Andreopoulos W."/>
            <person name="Hayes R.D."/>
            <person name="Ng V."/>
            <person name="Grigoriev I.V."/>
            <person name="Jackson S.A."/>
            <person name="Sutton T.D.S."/>
            <person name="Dobson A.D.W."/>
            <person name="Rama T."/>
        </authorList>
    </citation>
    <scope>NUCLEOTIDE SEQUENCE</scope>
    <source>
        <strain evidence="13">TRa3180A</strain>
    </source>
</reference>
<dbReference type="GO" id="GO:0009986">
    <property type="term" value="C:cell surface"/>
    <property type="evidence" value="ECO:0007669"/>
    <property type="project" value="TreeGrafter"/>
</dbReference>
<keyword evidence="6 10" id="KW-0326">Glycosidase</keyword>
<evidence type="ECO:0000256" key="3">
    <source>
        <dbReference type="ARBA" id="ARBA00022525"/>
    </source>
</evidence>
<comment type="subcellular location">
    <subcellularLocation>
        <location evidence="1">Secreted</location>
    </subcellularLocation>
</comment>
<sequence length="418" mass="45929">MVFAKALAVVTACLSIVDANPLKRQGLAFDFDGDKVRGVNLGGWFVLEPWITPSLFEGGTAVDEYTFTQNLGKDAAQAALKAHWGSWISEADFTEMARFGLNHARIPIGYWALAPLLEDPYVQGQLEYLDAAIGWARTAGIKVMLDLHGAPLSQNGFDNSGNYGSIGWGQGDSYWQTVNAIRILAERYASQSDVVTSIELLNEPANWGLDVGMIKQYVYDGWGTVRDSSGTTAVVMHDAFLGVPYWNGFANSASGLNNIILDTHIYQVFSPGEVARTPCEHIKNACSNAVLLAGSDKWTIVGEWTGAQTDCAKWLNGFNKGARYDGTFPDSSYIGNCQNKYQGTVDGMLDVDKTNLEYFIEAQLDAYEAHSGWVFWAWKTESAPEWHFQNLTRAGLIPQPLTSRKHPNQCSTACHIPS</sequence>
<evidence type="ECO:0000256" key="10">
    <source>
        <dbReference type="RuleBase" id="RU361153"/>
    </source>
</evidence>
<evidence type="ECO:0000313" key="13">
    <source>
        <dbReference type="EMBL" id="KAG9241515.1"/>
    </source>
</evidence>
<dbReference type="InterPro" id="IPR050386">
    <property type="entry name" value="Glycosyl_hydrolase_5"/>
</dbReference>
<organism evidence="13 14">
    <name type="scientific">Calycina marina</name>
    <dbReference type="NCBI Taxonomy" id="1763456"/>
    <lineage>
        <taxon>Eukaryota</taxon>
        <taxon>Fungi</taxon>
        <taxon>Dikarya</taxon>
        <taxon>Ascomycota</taxon>
        <taxon>Pezizomycotina</taxon>
        <taxon>Leotiomycetes</taxon>
        <taxon>Helotiales</taxon>
        <taxon>Pezizellaceae</taxon>
        <taxon>Calycina</taxon>
    </lineage>
</organism>
<proteinExistence type="inferred from homology"/>
<evidence type="ECO:0000256" key="7">
    <source>
        <dbReference type="ARBA" id="ARBA00023316"/>
    </source>
</evidence>
<dbReference type="GO" id="GO:0005576">
    <property type="term" value="C:extracellular region"/>
    <property type="evidence" value="ECO:0007669"/>
    <property type="project" value="UniProtKB-SubCell"/>
</dbReference>
<evidence type="ECO:0000256" key="1">
    <source>
        <dbReference type="ARBA" id="ARBA00004613"/>
    </source>
</evidence>
<dbReference type="GO" id="GO:0071555">
    <property type="term" value="P:cell wall organization"/>
    <property type="evidence" value="ECO:0007669"/>
    <property type="project" value="UniProtKB-KW"/>
</dbReference>
<keyword evidence="3" id="KW-0964">Secreted</keyword>
<dbReference type="FunFam" id="3.20.20.80:FF:000033">
    <property type="entry name" value="Glucan 1,3-beta-glucosidase A"/>
    <property type="match status" value="1"/>
</dbReference>
<protein>
    <recommendedName>
        <fullName evidence="9">glucan 1,3-beta-glucosidase</fullName>
        <ecNumber evidence="9">3.2.1.58</ecNumber>
    </recommendedName>
</protein>
<evidence type="ECO:0000313" key="14">
    <source>
        <dbReference type="Proteomes" id="UP000887226"/>
    </source>
</evidence>
<dbReference type="EMBL" id="MU254201">
    <property type="protein sequence ID" value="KAG9241515.1"/>
    <property type="molecule type" value="Genomic_DNA"/>
</dbReference>
<dbReference type="GO" id="GO:0004338">
    <property type="term" value="F:glucan exo-1,3-beta-glucosidase activity"/>
    <property type="evidence" value="ECO:0007669"/>
    <property type="project" value="UniProtKB-EC"/>
</dbReference>
<evidence type="ECO:0000256" key="2">
    <source>
        <dbReference type="ARBA" id="ARBA00005641"/>
    </source>
</evidence>
<evidence type="ECO:0000256" key="5">
    <source>
        <dbReference type="ARBA" id="ARBA00022801"/>
    </source>
</evidence>
<dbReference type="SUPFAM" id="SSF51445">
    <property type="entry name" value="(Trans)glycosidases"/>
    <property type="match status" value="1"/>
</dbReference>
<dbReference type="Pfam" id="PF00150">
    <property type="entry name" value="Cellulase"/>
    <property type="match status" value="1"/>
</dbReference>
<evidence type="ECO:0000256" key="8">
    <source>
        <dbReference type="ARBA" id="ARBA00036824"/>
    </source>
</evidence>
<evidence type="ECO:0000259" key="12">
    <source>
        <dbReference type="Pfam" id="PF00150"/>
    </source>
</evidence>